<organism evidence="3 4">
    <name type="scientific">Paenibacillus amylolyticus</name>
    <dbReference type="NCBI Taxonomy" id="1451"/>
    <lineage>
        <taxon>Bacteria</taxon>
        <taxon>Bacillati</taxon>
        <taxon>Bacillota</taxon>
        <taxon>Bacilli</taxon>
        <taxon>Bacillales</taxon>
        <taxon>Paenibacillaceae</taxon>
        <taxon>Paenibacillus</taxon>
    </lineage>
</organism>
<dbReference type="GO" id="GO:0003677">
    <property type="term" value="F:DNA binding"/>
    <property type="evidence" value="ECO:0007669"/>
    <property type="project" value="UniProtKB-KW"/>
</dbReference>
<dbReference type="AlphaFoldDB" id="A0A1R1C4R6"/>
<dbReference type="RefSeq" id="WP_076330409.1">
    <property type="nucleotide sequence ID" value="NZ_MRTJ01000001.1"/>
</dbReference>
<evidence type="ECO:0000313" key="4">
    <source>
        <dbReference type="Proteomes" id="UP000187134"/>
    </source>
</evidence>
<feature type="domain" description="HTH cro/C1-type" evidence="2">
    <location>
        <begin position="8"/>
        <end position="62"/>
    </location>
</feature>
<dbReference type="PANTHER" id="PTHR46558">
    <property type="entry name" value="TRACRIPTIONAL REGULATORY PROTEIN-RELATED-RELATED"/>
    <property type="match status" value="1"/>
</dbReference>
<reference evidence="3 4" key="1">
    <citation type="submission" date="2016-11" db="EMBL/GenBank/DDBJ databases">
        <title>Paenibacillus species isolates.</title>
        <authorList>
            <person name="Beno S.M."/>
        </authorList>
    </citation>
    <scope>NUCLEOTIDE SEQUENCE [LARGE SCALE GENOMIC DNA]</scope>
    <source>
        <strain evidence="3 4">FSL H8-0246</strain>
    </source>
</reference>
<comment type="caution">
    <text evidence="3">The sequence shown here is derived from an EMBL/GenBank/DDBJ whole genome shotgun (WGS) entry which is preliminary data.</text>
</comment>
<dbReference type="Pfam" id="PF01381">
    <property type="entry name" value="HTH_3"/>
    <property type="match status" value="1"/>
</dbReference>
<sequence length="112" mass="12544">MSVSGQRIKKLREEKGLSQLEFAERIGMSNSVLSRIESGKRPLEDGEINIFADFFEVSGDYILGRSISKTPSGGSAYLDGGKGWTDEEKEVADAAIQAWREMKRKQMKKNNQ</sequence>
<dbReference type="SUPFAM" id="SSF47413">
    <property type="entry name" value="lambda repressor-like DNA-binding domains"/>
    <property type="match status" value="1"/>
</dbReference>
<protein>
    <submittedName>
        <fullName evidence="3">Transcriptional regulator</fullName>
    </submittedName>
</protein>
<dbReference type="OrthoDB" id="1863321at2"/>
<proteinExistence type="predicted"/>
<dbReference type="InterPro" id="IPR001387">
    <property type="entry name" value="Cro/C1-type_HTH"/>
</dbReference>
<dbReference type="InterPro" id="IPR010982">
    <property type="entry name" value="Lambda_DNA-bd_dom_sf"/>
</dbReference>
<evidence type="ECO:0000256" key="1">
    <source>
        <dbReference type="ARBA" id="ARBA00023125"/>
    </source>
</evidence>
<dbReference type="PROSITE" id="PS50943">
    <property type="entry name" value="HTH_CROC1"/>
    <property type="match status" value="1"/>
</dbReference>
<dbReference type="PANTHER" id="PTHR46558:SF11">
    <property type="entry name" value="HTH-TYPE TRANSCRIPTIONAL REGULATOR XRE"/>
    <property type="match status" value="1"/>
</dbReference>
<gene>
    <name evidence="3" type="ORF">BK131_03250</name>
</gene>
<name>A0A1R1C4R6_PAEAM</name>
<evidence type="ECO:0000259" key="2">
    <source>
        <dbReference type="PROSITE" id="PS50943"/>
    </source>
</evidence>
<dbReference type="EMBL" id="MRTJ01000001">
    <property type="protein sequence ID" value="OMF17008.1"/>
    <property type="molecule type" value="Genomic_DNA"/>
</dbReference>
<dbReference type="Proteomes" id="UP000187134">
    <property type="component" value="Unassembled WGS sequence"/>
</dbReference>
<dbReference type="SMART" id="SM00530">
    <property type="entry name" value="HTH_XRE"/>
    <property type="match status" value="1"/>
</dbReference>
<dbReference type="Gene3D" id="1.10.260.40">
    <property type="entry name" value="lambda repressor-like DNA-binding domains"/>
    <property type="match status" value="1"/>
</dbReference>
<keyword evidence="1" id="KW-0238">DNA-binding</keyword>
<dbReference type="CDD" id="cd00093">
    <property type="entry name" value="HTH_XRE"/>
    <property type="match status" value="1"/>
</dbReference>
<accession>A0A1R1C4R6</accession>
<evidence type="ECO:0000313" key="3">
    <source>
        <dbReference type="EMBL" id="OMF17008.1"/>
    </source>
</evidence>